<evidence type="ECO:0000256" key="3">
    <source>
        <dbReference type="ARBA" id="ARBA00012030"/>
    </source>
</evidence>
<dbReference type="PANTHER" id="PTHR33693">
    <property type="entry name" value="TYPE-5 URACIL-DNA GLYCOSYLASE"/>
    <property type="match status" value="1"/>
</dbReference>
<evidence type="ECO:0000256" key="9">
    <source>
        <dbReference type="ARBA" id="ARBA00023004"/>
    </source>
</evidence>
<evidence type="ECO:0000259" key="13">
    <source>
        <dbReference type="SMART" id="SM00986"/>
    </source>
</evidence>
<dbReference type="SUPFAM" id="SSF52141">
    <property type="entry name" value="Uracil-DNA glycosylase-like"/>
    <property type="match status" value="1"/>
</dbReference>
<dbReference type="SMART" id="SM00987">
    <property type="entry name" value="UreE_C"/>
    <property type="match status" value="1"/>
</dbReference>
<dbReference type="AlphaFoldDB" id="A0A017SYZ2"/>
<feature type="region of interest" description="Disordered" evidence="12">
    <location>
        <begin position="31"/>
        <end position="77"/>
    </location>
</feature>
<dbReference type="InterPro" id="IPR005122">
    <property type="entry name" value="Uracil-DNA_glycosylase-like"/>
</dbReference>
<feature type="region of interest" description="Disordered" evidence="12">
    <location>
        <begin position="93"/>
        <end position="143"/>
    </location>
</feature>
<dbReference type="NCBIfam" id="TIGR00758">
    <property type="entry name" value="UDG_fam4"/>
    <property type="match status" value="1"/>
</dbReference>
<dbReference type="Proteomes" id="UP000019678">
    <property type="component" value="Unassembled WGS sequence"/>
</dbReference>
<evidence type="ECO:0000256" key="5">
    <source>
        <dbReference type="ARBA" id="ARBA00022485"/>
    </source>
</evidence>
<keyword evidence="6" id="KW-0479">Metal-binding</keyword>
<dbReference type="InterPro" id="IPR005273">
    <property type="entry name" value="Ura-DNA_glyco_family4"/>
</dbReference>
<reference evidence="14 15" key="1">
    <citation type="submission" date="2013-05" db="EMBL/GenBank/DDBJ databases">
        <title>Genome assembly of Chondromyces apiculatus DSM 436.</title>
        <authorList>
            <person name="Sharma G."/>
            <person name="Khatri I."/>
            <person name="Kaur C."/>
            <person name="Mayilraj S."/>
            <person name="Subramanian S."/>
        </authorList>
    </citation>
    <scope>NUCLEOTIDE SEQUENCE [LARGE SCALE GENOMIC DNA]</scope>
    <source>
        <strain evidence="14 15">DSM 436</strain>
    </source>
</reference>
<feature type="compositionally biased region" description="Low complexity" evidence="12">
    <location>
        <begin position="33"/>
        <end position="53"/>
    </location>
</feature>
<dbReference type="eggNOG" id="COG1573">
    <property type="taxonomic scope" value="Bacteria"/>
</dbReference>
<gene>
    <name evidence="14" type="ORF">CAP_7415</name>
</gene>
<keyword evidence="5" id="KW-0004">4Fe-4S</keyword>
<evidence type="ECO:0000313" key="15">
    <source>
        <dbReference type="Proteomes" id="UP000019678"/>
    </source>
</evidence>
<comment type="caution">
    <text evidence="14">The sequence shown here is derived from an EMBL/GenBank/DDBJ whole genome shotgun (WGS) entry which is preliminary data.</text>
</comment>
<dbReference type="SMART" id="SM00986">
    <property type="entry name" value="UDG"/>
    <property type="match status" value="1"/>
</dbReference>
<comment type="similarity">
    <text evidence="2">Belongs to the uracil-DNA glycosylase (UDG) superfamily. Type 4 (UDGa) family.</text>
</comment>
<evidence type="ECO:0000256" key="8">
    <source>
        <dbReference type="ARBA" id="ARBA00022801"/>
    </source>
</evidence>
<dbReference type="EC" id="3.2.2.27" evidence="3"/>
<comment type="catalytic activity">
    <reaction evidence="1">
        <text>Hydrolyzes single-stranded DNA or mismatched double-stranded DNA and polynucleotides, releasing free uracil.</text>
        <dbReference type="EC" id="3.2.2.27"/>
    </reaction>
</comment>
<dbReference type="Gene3D" id="3.40.470.10">
    <property type="entry name" value="Uracil-DNA glycosylase-like domain"/>
    <property type="match status" value="1"/>
</dbReference>
<evidence type="ECO:0000256" key="4">
    <source>
        <dbReference type="ARBA" id="ARBA00019403"/>
    </source>
</evidence>
<dbReference type="GO" id="GO:0051539">
    <property type="term" value="F:4 iron, 4 sulfur cluster binding"/>
    <property type="evidence" value="ECO:0007669"/>
    <property type="project" value="UniProtKB-KW"/>
</dbReference>
<evidence type="ECO:0000256" key="2">
    <source>
        <dbReference type="ARBA" id="ARBA00006521"/>
    </source>
</evidence>
<evidence type="ECO:0000256" key="6">
    <source>
        <dbReference type="ARBA" id="ARBA00022723"/>
    </source>
</evidence>
<evidence type="ECO:0000256" key="1">
    <source>
        <dbReference type="ARBA" id="ARBA00001400"/>
    </source>
</evidence>
<evidence type="ECO:0000256" key="11">
    <source>
        <dbReference type="ARBA" id="ARBA00023204"/>
    </source>
</evidence>
<keyword evidence="11" id="KW-0234">DNA repair</keyword>
<dbReference type="CDD" id="cd10030">
    <property type="entry name" value="UDG-F4_TTUDGA_SPO1dp_like"/>
    <property type="match status" value="1"/>
</dbReference>
<dbReference type="GO" id="GO:0046872">
    <property type="term" value="F:metal ion binding"/>
    <property type="evidence" value="ECO:0007669"/>
    <property type="project" value="UniProtKB-KW"/>
</dbReference>
<proteinExistence type="inferred from homology"/>
<dbReference type="STRING" id="1192034.CAP_7415"/>
<name>A0A017SYZ2_9BACT</name>
<evidence type="ECO:0000256" key="10">
    <source>
        <dbReference type="ARBA" id="ARBA00023014"/>
    </source>
</evidence>
<evidence type="ECO:0000313" key="14">
    <source>
        <dbReference type="EMBL" id="EYF02204.1"/>
    </source>
</evidence>
<evidence type="ECO:0000256" key="12">
    <source>
        <dbReference type="SAM" id="MobiDB-lite"/>
    </source>
</evidence>
<sequence length="337" mass="35819">MEADALRQELADLTAAVRAFLDWHVMTGTTGLPPGEAPSSAAPAHLPHLPASLEPERPPRSPAATYEEPKPARPLSAAPAAAPVAAYEAPRPAGSVTAAPMHAAQATEPVRQDRPSPRPVEAPRAVAAPVAAAPAPTAGPTTDTLDERRARLTVLASEVAGCQRCDLHAGRTHTVVQRGNPNSELVFIGEGPGMEEDRSGEPFVGPAGQLLDKMIAAMGYHRDDVYICNIVKCRPPNNRKPEAAEMAACSPYLATQLGIVNPRVIVALGATAVQGLIGTTEGITRLRGTWKLYKGAIPLMPTFHPAYLLRQPSAKREVWSDLKMVMTFLGRSVPERH</sequence>
<keyword evidence="10" id="KW-0411">Iron-sulfur</keyword>
<keyword evidence="9" id="KW-0408">Iron</keyword>
<dbReference type="InterPro" id="IPR036895">
    <property type="entry name" value="Uracil-DNA_glycosylase-like_sf"/>
</dbReference>
<evidence type="ECO:0000256" key="7">
    <source>
        <dbReference type="ARBA" id="ARBA00022763"/>
    </source>
</evidence>
<organism evidence="14 15">
    <name type="scientific">Chondromyces apiculatus DSM 436</name>
    <dbReference type="NCBI Taxonomy" id="1192034"/>
    <lineage>
        <taxon>Bacteria</taxon>
        <taxon>Pseudomonadati</taxon>
        <taxon>Myxococcota</taxon>
        <taxon>Polyangia</taxon>
        <taxon>Polyangiales</taxon>
        <taxon>Polyangiaceae</taxon>
        <taxon>Chondromyces</taxon>
    </lineage>
</organism>
<keyword evidence="8" id="KW-0378">Hydrolase</keyword>
<feature type="compositionally biased region" description="Low complexity" evidence="12">
    <location>
        <begin position="122"/>
        <end position="142"/>
    </location>
</feature>
<dbReference type="GO" id="GO:0006281">
    <property type="term" value="P:DNA repair"/>
    <property type="evidence" value="ECO:0007669"/>
    <property type="project" value="UniProtKB-KW"/>
</dbReference>
<dbReference type="RefSeq" id="WP_231511819.1">
    <property type="nucleotide sequence ID" value="NZ_ASRX01000065.1"/>
</dbReference>
<dbReference type="GO" id="GO:0004844">
    <property type="term" value="F:uracil DNA N-glycosylase activity"/>
    <property type="evidence" value="ECO:0007669"/>
    <property type="project" value="UniProtKB-EC"/>
</dbReference>
<feature type="domain" description="Uracil-DNA glycosylase-like" evidence="13">
    <location>
        <begin position="176"/>
        <end position="323"/>
    </location>
</feature>
<dbReference type="Pfam" id="PF03167">
    <property type="entry name" value="UDG"/>
    <property type="match status" value="1"/>
</dbReference>
<dbReference type="PANTHER" id="PTHR33693:SF1">
    <property type="entry name" value="TYPE-4 URACIL-DNA GLYCOSYLASE"/>
    <property type="match status" value="1"/>
</dbReference>
<dbReference type="InterPro" id="IPR051536">
    <property type="entry name" value="UDG_Type-4/5"/>
</dbReference>
<keyword evidence="15" id="KW-1185">Reference proteome</keyword>
<keyword evidence="7" id="KW-0227">DNA damage</keyword>
<protein>
    <recommendedName>
        <fullName evidence="4">Type-4 uracil-DNA glycosylase</fullName>
        <ecNumber evidence="3">3.2.2.27</ecNumber>
    </recommendedName>
</protein>
<accession>A0A017SYZ2</accession>
<dbReference type="EMBL" id="ASRX01000065">
    <property type="protein sequence ID" value="EYF02204.1"/>
    <property type="molecule type" value="Genomic_DNA"/>
</dbReference>